<name>X1KFX0_9ZZZZ</name>
<proteinExistence type="predicted"/>
<evidence type="ECO:0000313" key="1">
    <source>
        <dbReference type="EMBL" id="GAH92520.1"/>
    </source>
</evidence>
<sequence>MAYLVVTRPPDLQPRTQEALTADREALFGALEMWGIKEYFGRNHFFGDPPPDGSPPSQHVHENVLFEGGYMKPEEFKSFKNTIRYQMRLPDNADIYYQYSEKMSWKIHKLKYINRNTFLDFSWDYELAYEFFGKTKQVYNRKTREYETKRVIFKNSFSRGNVRHYTGEVGVDKNGREYRKYELRWGSEKAWEFDEVHSIYGYIAKIQRGISPLSGEKINWNRMCKVEDLPGDYVEIWDGIYQRNPSPEIVVRFQLLKDYQRALRSLPNEARL</sequence>
<organism evidence="1">
    <name type="scientific">marine sediment metagenome</name>
    <dbReference type="NCBI Taxonomy" id="412755"/>
    <lineage>
        <taxon>unclassified sequences</taxon>
        <taxon>metagenomes</taxon>
        <taxon>ecological metagenomes</taxon>
    </lineage>
</organism>
<dbReference type="AlphaFoldDB" id="X1KFX0"/>
<comment type="caution">
    <text evidence="1">The sequence shown here is derived from an EMBL/GenBank/DDBJ whole genome shotgun (WGS) entry which is preliminary data.</text>
</comment>
<dbReference type="EMBL" id="BARV01000057">
    <property type="protein sequence ID" value="GAH92520.1"/>
    <property type="molecule type" value="Genomic_DNA"/>
</dbReference>
<accession>X1KFX0</accession>
<protein>
    <submittedName>
        <fullName evidence="1">Uncharacterized protein</fullName>
    </submittedName>
</protein>
<gene>
    <name evidence="1" type="ORF">S06H3_00337</name>
</gene>
<reference evidence="1" key="1">
    <citation type="journal article" date="2014" name="Front. Microbiol.">
        <title>High frequency of phylogenetically diverse reductive dehalogenase-homologous genes in deep subseafloor sedimentary metagenomes.</title>
        <authorList>
            <person name="Kawai M."/>
            <person name="Futagami T."/>
            <person name="Toyoda A."/>
            <person name="Takaki Y."/>
            <person name="Nishi S."/>
            <person name="Hori S."/>
            <person name="Arai W."/>
            <person name="Tsubouchi T."/>
            <person name="Morono Y."/>
            <person name="Uchiyama I."/>
            <person name="Ito T."/>
            <person name="Fujiyama A."/>
            <person name="Inagaki F."/>
            <person name="Takami H."/>
        </authorList>
    </citation>
    <scope>NUCLEOTIDE SEQUENCE</scope>
    <source>
        <strain evidence="1">Expedition CK06-06</strain>
    </source>
</reference>